<evidence type="ECO:0000313" key="8">
    <source>
        <dbReference type="EMBL" id="KAF2645325.1"/>
    </source>
</evidence>
<dbReference type="Pfam" id="PF20684">
    <property type="entry name" value="Fung_rhodopsin"/>
    <property type="match status" value="1"/>
</dbReference>
<evidence type="ECO:0000256" key="4">
    <source>
        <dbReference type="ARBA" id="ARBA00023136"/>
    </source>
</evidence>
<feature type="transmembrane region" description="Helical" evidence="6">
    <location>
        <begin position="189"/>
        <end position="207"/>
    </location>
</feature>
<comment type="similarity">
    <text evidence="5">Belongs to the SAT4 family.</text>
</comment>
<evidence type="ECO:0000256" key="2">
    <source>
        <dbReference type="ARBA" id="ARBA00022692"/>
    </source>
</evidence>
<keyword evidence="3 6" id="KW-1133">Transmembrane helix</keyword>
<dbReference type="PANTHER" id="PTHR33048">
    <property type="entry name" value="PTH11-LIKE INTEGRAL MEMBRANE PROTEIN (AFU_ORTHOLOGUE AFUA_5G11245)"/>
    <property type="match status" value="1"/>
</dbReference>
<dbReference type="Proteomes" id="UP000799753">
    <property type="component" value="Unassembled WGS sequence"/>
</dbReference>
<dbReference type="InterPro" id="IPR052337">
    <property type="entry name" value="SAT4-like"/>
</dbReference>
<feature type="transmembrane region" description="Helical" evidence="6">
    <location>
        <begin position="37"/>
        <end position="58"/>
    </location>
</feature>
<dbReference type="InterPro" id="IPR049326">
    <property type="entry name" value="Rhodopsin_dom_fungi"/>
</dbReference>
<feature type="domain" description="Rhodopsin" evidence="7">
    <location>
        <begin position="54"/>
        <end position="282"/>
    </location>
</feature>
<keyword evidence="9" id="KW-1185">Reference proteome</keyword>
<dbReference type="AlphaFoldDB" id="A0A6A6SBY1"/>
<dbReference type="OrthoDB" id="3648173at2759"/>
<evidence type="ECO:0000259" key="7">
    <source>
        <dbReference type="Pfam" id="PF20684"/>
    </source>
</evidence>
<feature type="transmembrane region" description="Helical" evidence="6">
    <location>
        <begin position="265"/>
        <end position="285"/>
    </location>
</feature>
<evidence type="ECO:0000256" key="6">
    <source>
        <dbReference type="SAM" id="Phobius"/>
    </source>
</evidence>
<organism evidence="8 9">
    <name type="scientific">Massarina eburnea CBS 473.64</name>
    <dbReference type="NCBI Taxonomy" id="1395130"/>
    <lineage>
        <taxon>Eukaryota</taxon>
        <taxon>Fungi</taxon>
        <taxon>Dikarya</taxon>
        <taxon>Ascomycota</taxon>
        <taxon>Pezizomycotina</taxon>
        <taxon>Dothideomycetes</taxon>
        <taxon>Pleosporomycetidae</taxon>
        <taxon>Pleosporales</taxon>
        <taxon>Massarineae</taxon>
        <taxon>Massarinaceae</taxon>
        <taxon>Massarina</taxon>
    </lineage>
</organism>
<feature type="transmembrane region" description="Helical" evidence="6">
    <location>
        <begin position="147"/>
        <end position="169"/>
    </location>
</feature>
<dbReference type="GO" id="GO:0016020">
    <property type="term" value="C:membrane"/>
    <property type="evidence" value="ECO:0007669"/>
    <property type="project" value="UniProtKB-SubCell"/>
</dbReference>
<evidence type="ECO:0000256" key="1">
    <source>
        <dbReference type="ARBA" id="ARBA00004141"/>
    </source>
</evidence>
<name>A0A6A6SBY1_9PLEO</name>
<feature type="transmembrane region" description="Helical" evidence="6">
    <location>
        <begin position="219"/>
        <end position="245"/>
    </location>
</feature>
<comment type="subcellular location">
    <subcellularLocation>
        <location evidence="1">Membrane</location>
        <topology evidence="1">Multi-pass membrane protein</topology>
    </subcellularLocation>
</comment>
<keyword evidence="2 6" id="KW-0812">Transmembrane</keyword>
<reference evidence="8" key="1">
    <citation type="journal article" date="2020" name="Stud. Mycol.">
        <title>101 Dothideomycetes genomes: a test case for predicting lifestyles and emergence of pathogens.</title>
        <authorList>
            <person name="Haridas S."/>
            <person name="Albert R."/>
            <person name="Binder M."/>
            <person name="Bloem J."/>
            <person name="Labutti K."/>
            <person name="Salamov A."/>
            <person name="Andreopoulos B."/>
            <person name="Baker S."/>
            <person name="Barry K."/>
            <person name="Bills G."/>
            <person name="Bluhm B."/>
            <person name="Cannon C."/>
            <person name="Castanera R."/>
            <person name="Culley D."/>
            <person name="Daum C."/>
            <person name="Ezra D."/>
            <person name="Gonzalez J."/>
            <person name="Henrissat B."/>
            <person name="Kuo A."/>
            <person name="Liang C."/>
            <person name="Lipzen A."/>
            <person name="Lutzoni F."/>
            <person name="Magnuson J."/>
            <person name="Mondo S."/>
            <person name="Nolan M."/>
            <person name="Ohm R."/>
            <person name="Pangilinan J."/>
            <person name="Park H.-J."/>
            <person name="Ramirez L."/>
            <person name="Alfaro M."/>
            <person name="Sun H."/>
            <person name="Tritt A."/>
            <person name="Yoshinaga Y."/>
            <person name="Zwiers L.-H."/>
            <person name="Turgeon B."/>
            <person name="Goodwin S."/>
            <person name="Spatafora J."/>
            <person name="Crous P."/>
            <person name="Grigoriev I."/>
        </authorList>
    </citation>
    <scope>NUCLEOTIDE SEQUENCE</scope>
    <source>
        <strain evidence="8">CBS 473.64</strain>
    </source>
</reference>
<feature type="transmembrane region" description="Helical" evidence="6">
    <location>
        <begin position="70"/>
        <end position="90"/>
    </location>
</feature>
<keyword evidence="4 6" id="KW-0472">Membrane</keyword>
<proteinExistence type="inferred from homology"/>
<evidence type="ECO:0000256" key="3">
    <source>
        <dbReference type="ARBA" id="ARBA00022989"/>
    </source>
</evidence>
<sequence length="375" mass="41199">MATDSTATGTVLVGMIPAPVGVEPDFSGKSTEMQHKLIVINIVMTILSTFVLVIRLYTRQFLSRSIGLDDLLIVMSWGGCIAWVGVQFGSFQYGFGDHMWNVTAMQLQGYLGMLIGIGLVYVWQPALAKLSLLVMYHRLSPSRWNRFSCYAMAILILGYSIAFTIIVIWPCNPLHGNIECLSQLNLTMAIFNIITDAIIIALPVPMLHSLHLPLKQRVGLGVVFAIGSGVMITSIVRIIYVYQWIANVDATYYQGNTCIFSTVEMNAGIICTSIVLLKPFVARFFPTLLFNSSNNTGNRTPSGNLSKSWGGKKKTGGMTYELQSKGNDYNEYLKGDKVGVTVYGPNGPHGNREIGDGESTIGIINPAVRSDRVHR</sequence>
<evidence type="ECO:0000313" key="9">
    <source>
        <dbReference type="Proteomes" id="UP000799753"/>
    </source>
</evidence>
<dbReference type="EMBL" id="MU006777">
    <property type="protein sequence ID" value="KAF2645325.1"/>
    <property type="molecule type" value="Genomic_DNA"/>
</dbReference>
<feature type="transmembrane region" description="Helical" evidence="6">
    <location>
        <begin position="110"/>
        <end position="135"/>
    </location>
</feature>
<accession>A0A6A6SBY1</accession>
<protein>
    <recommendedName>
        <fullName evidence="7">Rhodopsin domain-containing protein</fullName>
    </recommendedName>
</protein>
<gene>
    <name evidence="8" type="ORF">P280DRAFT_465174</name>
</gene>
<evidence type="ECO:0000256" key="5">
    <source>
        <dbReference type="ARBA" id="ARBA00038359"/>
    </source>
</evidence>
<dbReference type="PANTHER" id="PTHR33048:SF47">
    <property type="entry name" value="INTEGRAL MEMBRANE PROTEIN-RELATED"/>
    <property type="match status" value="1"/>
</dbReference>